<comment type="caution">
    <text evidence="5">The sequence shown here is derived from an EMBL/GenBank/DDBJ whole genome shotgun (WGS) entry which is preliminary data.</text>
</comment>
<dbReference type="InterPro" id="IPR050239">
    <property type="entry name" value="Sigma-70_RNA_pol_init_factors"/>
</dbReference>
<proteinExistence type="inferred from homology"/>
<dbReference type="GO" id="GO:0016987">
    <property type="term" value="F:sigma factor activity"/>
    <property type="evidence" value="ECO:0007669"/>
    <property type="project" value="UniProtKB-ARBA"/>
</dbReference>
<organism evidence="5 6">
    <name type="scientific">Hevea brasiliensis</name>
    <name type="common">Para rubber tree</name>
    <name type="synonym">Siphonia brasiliensis</name>
    <dbReference type="NCBI Taxonomy" id="3981"/>
    <lineage>
        <taxon>Eukaryota</taxon>
        <taxon>Viridiplantae</taxon>
        <taxon>Streptophyta</taxon>
        <taxon>Embryophyta</taxon>
        <taxon>Tracheophyta</taxon>
        <taxon>Spermatophyta</taxon>
        <taxon>Magnoliopsida</taxon>
        <taxon>eudicotyledons</taxon>
        <taxon>Gunneridae</taxon>
        <taxon>Pentapetalae</taxon>
        <taxon>rosids</taxon>
        <taxon>fabids</taxon>
        <taxon>Malpighiales</taxon>
        <taxon>Euphorbiaceae</taxon>
        <taxon>Crotonoideae</taxon>
        <taxon>Micrandreae</taxon>
        <taxon>Hevea</taxon>
    </lineage>
</organism>
<dbReference type="PANTHER" id="PTHR30603:SF4">
    <property type="entry name" value="RNA POLYMERASE SIGMA FACTOR SIGE, CHLOROPLASTIC_MITOCHONDRIAL"/>
    <property type="match status" value="1"/>
</dbReference>
<evidence type="ECO:0000259" key="3">
    <source>
        <dbReference type="Pfam" id="PF04539"/>
    </source>
</evidence>
<evidence type="ECO:0000256" key="1">
    <source>
        <dbReference type="ARBA" id="ARBA00007788"/>
    </source>
</evidence>
<evidence type="ECO:0000256" key="2">
    <source>
        <dbReference type="SAM" id="MobiDB-lite"/>
    </source>
</evidence>
<dbReference type="Proteomes" id="UP000467840">
    <property type="component" value="Chromosome 15"/>
</dbReference>
<reference evidence="5 6" key="1">
    <citation type="journal article" date="2020" name="Mol. Plant">
        <title>The Chromosome-Based Rubber Tree Genome Provides New Insights into Spurge Genome Evolution and Rubber Biosynthesis.</title>
        <authorList>
            <person name="Liu J."/>
            <person name="Shi C."/>
            <person name="Shi C.C."/>
            <person name="Li W."/>
            <person name="Zhang Q.J."/>
            <person name="Zhang Y."/>
            <person name="Li K."/>
            <person name="Lu H.F."/>
            <person name="Shi C."/>
            <person name="Zhu S.T."/>
            <person name="Xiao Z.Y."/>
            <person name="Nan H."/>
            <person name="Yue Y."/>
            <person name="Zhu X.G."/>
            <person name="Wu Y."/>
            <person name="Hong X.N."/>
            <person name="Fan G.Y."/>
            <person name="Tong Y."/>
            <person name="Zhang D."/>
            <person name="Mao C.L."/>
            <person name="Liu Y.L."/>
            <person name="Hao S.J."/>
            <person name="Liu W.Q."/>
            <person name="Lv M.Q."/>
            <person name="Zhang H.B."/>
            <person name="Liu Y."/>
            <person name="Hu-Tang G.R."/>
            <person name="Wang J.P."/>
            <person name="Wang J.H."/>
            <person name="Sun Y.H."/>
            <person name="Ni S.B."/>
            <person name="Chen W.B."/>
            <person name="Zhang X.C."/>
            <person name="Jiao Y.N."/>
            <person name="Eichler E.E."/>
            <person name="Li G.H."/>
            <person name="Liu X."/>
            <person name="Gao L.Z."/>
        </authorList>
    </citation>
    <scope>NUCLEOTIDE SEQUENCE [LARGE SCALE GENOMIC DNA]</scope>
    <source>
        <strain evidence="6">cv. GT1</strain>
        <tissue evidence="5">Leaf</tissue>
    </source>
</reference>
<dbReference type="AlphaFoldDB" id="A0A6A6MSH1"/>
<comment type="similarity">
    <text evidence="1">Belongs to the sigma-70 factor family.</text>
</comment>
<dbReference type="InterPro" id="IPR007624">
    <property type="entry name" value="RNA_pol_sigma70_r3"/>
</dbReference>
<dbReference type="Pfam" id="PF04539">
    <property type="entry name" value="Sigma70_r3"/>
    <property type="match status" value="2"/>
</dbReference>
<protein>
    <recommendedName>
        <fullName evidence="7">RNA polymerase sigma-70 region 4 domain-containing protein</fullName>
    </recommendedName>
</protein>
<keyword evidence="6" id="KW-1185">Reference proteome</keyword>
<dbReference type="EMBL" id="JAAGAX010000005">
    <property type="protein sequence ID" value="KAF2315505.1"/>
    <property type="molecule type" value="Genomic_DNA"/>
</dbReference>
<evidence type="ECO:0000259" key="4">
    <source>
        <dbReference type="Pfam" id="PF04545"/>
    </source>
</evidence>
<feature type="region of interest" description="Disordered" evidence="2">
    <location>
        <begin position="52"/>
        <end position="75"/>
    </location>
</feature>
<dbReference type="InterPro" id="IPR007630">
    <property type="entry name" value="RNA_pol_sigma70_r4"/>
</dbReference>
<evidence type="ECO:0000313" key="5">
    <source>
        <dbReference type="EMBL" id="KAF2315505.1"/>
    </source>
</evidence>
<dbReference type="InterPro" id="IPR036388">
    <property type="entry name" value="WH-like_DNA-bd_sf"/>
</dbReference>
<evidence type="ECO:0000313" key="6">
    <source>
        <dbReference type="Proteomes" id="UP000467840"/>
    </source>
</evidence>
<dbReference type="SUPFAM" id="SSF88659">
    <property type="entry name" value="Sigma3 and sigma4 domains of RNA polymerase sigma factors"/>
    <property type="match status" value="3"/>
</dbReference>
<gene>
    <name evidence="5" type="ORF">GH714_039959</name>
</gene>
<sequence length="417" mass="46943">MGVVTASSSAAQTTLGFSTKISNYKSTVKGSLIVAFKEDKSNNTALIAPRERIPLPVQTPKGKKRRGKTNNELSSSTLEVDYNEAAAKLENLYKLSPSTDASDVDVNVLIGKGQRRKRKNGEGDKKAVIRTSKIVVKNPAKKAKLLSLDKRIAMTKYKAEEVVTAIRKKTDAEDEDEMIEELVRDYSASTDLVSLEWKKMKIPSSPFNRAYLVVQVDATHEVKDRLQKKLGREPNKGELAEATNMNVEQVRKQIRVGQAARNKLIKVRVEIQKAKLELLVELQRQPTEEEIIERVGISPERYHEVMRASKPVFSLHSRHAVTQEEFISGITDIDGGDNRRQPALLRLALDDVLDSLKPKESLVIRQRYGLDGKGDRTLGEIAGNLSMSREMVRKYEVKALMKLKHPARVDYLRRYVV</sequence>
<evidence type="ECO:0008006" key="7">
    <source>
        <dbReference type="Google" id="ProtNLM"/>
    </source>
</evidence>
<dbReference type="PRINTS" id="PR00046">
    <property type="entry name" value="SIGMA70FCT"/>
</dbReference>
<feature type="domain" description="RNA polymerase sigma-70 region 3" evidence="3">
    <location>
        <begin position="221"/>
        <end position="258"/>
    </location>
</feature>
<dbReference type="Pfam" id="PF04545">
    <property type="entry name" value="Sigma70_r4"/>
    <property type="match status" value="1"/>
</dbReference>
<dbReference type="PANTHER" id="PTHR30603">
    <property type="entry name" value="RNA POLYMERASE SIGMA FACTOR RPO"/>
    <property type="match status" value="1"/>
</dbReference>
<name>A0A6A6MSH1_HEVBR</name>
<accession>A0A6A6MSH1</accession>
<dbReference type="GO" id="GO:0071482">
    <property type="term" value="P:cellular response to light stimulus"/>
    <property type="evidence" value="ECO:0007669"/>
    <property type="project" value="UniProtKB-ARBA"/>
</dbReference>
<dbReference type="InterPro" id="IPR000943">
    <property type="entry name" value="RNA_pol_sigma70"/>
</dbReference>
<feature type="domain" description="RNA polymerase sigma-70 region 3" evidence="3">
    <location>
        <begin position="268"/>
        <end position="336"/>
    </location>
</feature>
<feature type="domain" description="RNA polymerase sigma-70 region 4" evidence="4">
    <location>
        <begin position="352"/>
        <end position="405"/>
    </location>
</feature>
<dbReference type="GO" id="GO:0006352">
    <property type="term" value="P:DNA-templated transcription initiation"/>
    <property type="evidence" value="ECO:0007669"/>
    <property type="project" value="InterPro"/>
</dbReference>
<dbReference type="InterPro" id="IPR013324">
    <property type="entry name" value="RNA_pol_sigma_r3/r4-like"/>
</dbReference>
<dbReference type="Gene3D" id="1.10.10.10">
    <property type="entry name" value="Winged helix-like DNA-binding domain superfamily/Winged helix DNA-binding domain"/>
    <property type="match status" value="3"/>
</dbReference>